<comment type="caution">
    <text evidence="2">The sequence shown here is derived from an EMBL/GenBank/DDBJ whole genome shotgun (WGS) entry which is preliminary data.</text>
</comment>
<gene>
    <name evidence="2" type="ORF">RRG08_038236</name>
</gene>
<reference evidence="2" key="1">
    <citation type="journal article" date="2023" name="G3 (Bethesda)">
        <title>A reference genome for the long-term kleptoplast-retaining sea slug Elysia crispata morphotype clarki.</title>
        <authorList>
            <person name="Eastman K.E."/>
            <person name="Pendleton A.L."/>
            <person name="Shaikh M.A."/>
            <person name="Suttiyut T."/>
            <person name="Ogas R."/>
            <person name="Tomko P."/>
            <person name="Gavelis G."/>
            <person name="Widhalm J.R."/>
            <person name="Wisecaver J.H."/>
        </authorList>
    </citation>
    <scope>NUCLEOTIDE SEQUENCE</scope>
    <source>
        <strain evidence="2">ECLA1</strain>
    </source>
</reference>
<feature type="region of interest" description="Disordered" evidence="1">
    <location>
        <begin position="186"/>
        <end position="209"/>
    </location>
</feature>
<dbReference type="EMBL" id="JAWDGP010001519">
    <property type="protein sequence ID" value="KAK3790745.1"/>
    <property type="molecule type" value="Genomic_DNA"/>
</dbReference>
<dbReference type="Proteomes" id="UP001283361">
    <property type="component" value="Unassembled WGS sequence"/>
</dbReference>
<evidence type="ECO:0000313" key="3">
    <source>
        <dbReference type="Proteomes" id="UP001283361"/>
    </source>
</evidence>
<accession>A0AAE1AMP7</accession>
<name>A0AAE1AMP7_9GAST</name>
<feature type="compositionally biased region" description="Acidic residues" evidence="1">
    <location>
        <begin position="17"/>
        <end position="36"/>
    </location>
</feature>
<feature type="compositionally biased region" description="Basic residues" evidence="1">
    <location>
        <begin position="380"/>
        <end position="392"/>
    </location>
</feature>
<evidence type="ECO:0000313" key="2">
    <source>
        <dbReference type="EMBL" id="KAK3790745.1"/>
    </source>
</evidence>
<feature type="region of interest" description="Disordered" evidence="1">
    <location>
        <begin position="292"/>
        <end position="323"/>
    </location>
</feature>
<keyword evidence="3" id="KW-1185">Reference proteome</keyword>
<feature type="region of interest" description="Disordered" evidence="1">
    <location>
        <begin position="1"/>
        <end position="59"/>
    </location>
</feature>
<feature type="region of interest" description="Disordered" evidence="1">
    <location>
        <begin position="361"/>
        <end position="423"/>
    </location>
</feature>
<feature type="compositionally biased region" description="Polar residues" evidence="1">
    <location>
        <begin position="195"/>
        <end position="204"/>
    </location>
</feature>
<proteinExistence type="predicted"/>
<protein>
    <submittedName>
        <fullName evidence="2">Uncharacterized protein</fullName>
    </submittedName>
</protein>
<sequence length="423" mass="45890">MDQAVGEQRGWGRGEGEGEQWESSEGGGEGEGEQWESSEGGGKGEGEQWESSEESPTGASKFPTLLQVLRAKLILEIWGLEVCRVSRACPTLILSSTRGEVIFPPNTPFPPSLPHTQRHLGLHTDVANTARAAARWRYIEMTTKFIVLASNAKYALIFVSSTNLTGRAQSRPFTSPQLTCAHRGFPPSGADARVNTRQAPQPTHTRAGDLSPVTGSVCYTLYSPTERVKVQNLVLGPLKFLSPVTGCVSHTAQSCSEGAGSRDSSLDTQVVSLVVPIESRVELPARGVREQQALGHRDPPQGLEASALQGQPLSPPTPTHNISPRKLARFNFRASPSRCLLHLTDDLAHREIGRRLADGTAWGRHVPPERRGGNKLRIPGGKKKTINRKRPRTPALEPGHRHRGSQTDFCSVEGQLHTSGGHN</sequence>
<evidence type="ECO:0000256" key="1">
    <source>
        <dbReference type="SAM" id="MobiDB-lite"/>
    </source>
</evidence>
<dbReference type="AlphaFoldDB" id="A0AAE1AMP7"/>
<organism evidence="2 3">
    <name type="scientific">Elysia crispata</name>
    <name type="common">lettuce slug</name>
    <dbReference type="NCBI Taxonomy" id="231223"/>
    <lineage>
        <taxon>Eukaryota</taxon>
        <taxon>Metazoa</taxon>
        <taxon>Spiralia</taxon>
        <taxon>Lophotrochozoa</taxon>
        <taxon>Mollusca</taxon>
        <taxon>Gastropoda</taxon>
        <taxon>Heterobranchia</taxon>
        <taxon>Euthyneura</taxon>
        <taxon>Panpulmonata</taxon>
        <taxon>Sacoglossa</taxon>
        <taxon>Placobranchoidea</taxon>
        <taxon>Plakobranchidae</taxon>
        <taxon>Elysia</taxon>
    </lineage>
</organism>